<dbReference type="InterPro" id="IPR035810">
    <property type="entry name" value="PEBP_euk"/>
</dbReference>
<evidence type="ECO:0000256" key="1">
    <source>
        <dbReference type="ARBA" id="ARBA00007091"/>
    </source>
</evidence>
<dbReference type="OMA" id="APCACEM"/>
<comment type="similarity">
    <text evidence="1">Belongs to the phosphatidylethanolamine-binding protein family.</text>
</comment>
<dbReference type="InterPro" id="IPR008914">
    <property type="entry name" value="PEBP"/>
</dbReference>
<evidence type="ECO:0000313" key="2">
    <source>
        <dbReference type="EMBL" id="ANS56340.1"/>
    </source>
</evidence>
<dbReference type="AlphaFoldDB" id="A0A1B1LTG5"/>
<protein>
    <submittedName>
        <fullName evidence="2">FT-like protein</fullName>
    </submittedName>
</protein>
<dbReference type="Pfam" id="PF01161">
    <property type="entry name" value="PBP"/>
    <property type="match status" value="1"/>
</dbReference>
<accession>A0A1B1LTG5</accession>
<dbReference type="InterPro" id="IPR036610">
    <property type="entry name" value="PEBP-like_sf"/>
</dbReference>
<dbReference type="PROSITE" id="PS01220">
    <property type="entry name" value="PBP"/>
    <property type="match status" value="1"/>
</dbReference>
<dbReference type="EMBL" id="KX270274">
    <property type="protein sequence ID" value="ANS56340.1"/>
    <property type="molecule type" value="mRNA"/>
</dbReference>
<dbReference type="CDD" id="cd00866">
    <property type="entry name" value="PEBP_euk"/>
    <property type="match status" value="1"/>
</dbReference>
<dbReference type="SUPFAM" id="SSF49777">
    <property type="entry name" value="PEBP-like"/>
    <property type="match status" value="1"/>
</dbReference>
<sequence>MARFREPLVVGRVVGDVIDMFTPTVSLTVTYSSRQVNNGCEIKPSALLVSPRVAVGGEDLRTFFTLIMTDPDAPSPSEPTFREYLHWIITDIPATTSDSFGRELVTYESPRPTVGIHRFVFTLFKQTGRQTVYPPGSRHNFNTRAFADVNGLGLPVAAVYFNAQKETGSRRR</sequence>
<dbReference type="Gene3D" id="3.90.280.10">
    <property type="entry name" value="PEBP-like"/>
    <property type="match status" value="1"/>
</dbReference>
<dbReference type="InterPro" id="IPR001858">
    <property type="entry name" value="Phosphatidylethanolamine-bd_CS"/>
</dbReference>
<organism evidence="2">
    <name type="scientific">Ginkgo biloba</name>
    <name type="common">Ginkgo</name>
    <name type="synonym">Maidenhair tree</name>
    <dbReference type="NCBI Taxonomy" id="3311"/>
    <lineage>
        <taxon>Eukaryota</taxon>
        <taxon>Viridiplantae</taxon>
        <taxon>Streptophyta</taxon>
        <taxon>Embryophyta</taxon>
        <taxon>Tracheophyta</taxon>
        <taxon>Spermatophyta</taxon>
        <taxon>Ginkgoidae</taxon>
        <taxon>Ginkgoales</taxon>
        <taxon>Ginkgoaceae</taxon>
        <taxon>Ginkgo</taxon>
    </lineage>
</organism>
<dbReference type="PANTHER" id="PTHR11362">
    <property type="entry name" value="PHOSPHATIDYLETHANOLAMINE-BINDING PROTEIN"/>
    <property type="match status" value="1"/>
</dbReference>
<dbReference type="PANTHER" id="PTHR11362:SF82">
    <property type="entry name" value="PHOSPHATIDYLETHANOLAMINE-BINDING PROTEIN 4"/>
    <property type="match status" value="1"/>
</dbReference>
<name>A0A1B1LTG5_GINBI</name>
<proteinExistence type="evidence at transcript level"/>
<dbReference type="FunFam" id="3.90.280.10:FF:000001">
    <property type="entry name" value="Terminal flower 1"/>
    <property type="match status" value="1"/>
</dbReference>
<reference evidence="2" key="2">
    <citation type="submission" date="2016-05" db="EMBL/GenBank/DDBJ databases">
        <authorList>
            <person name="Lavstsen T."/>
            <person name="Jespersen J.S."/>
        </authorList>
    </citation>
    <scope>NUCLEOTIDE SEQUENCE</scope>
    <source>
        <strain evidence="2">2</strain>
    </source>
</reference>
<reference evidence="2" key="1">
    <citation type="journal article" date="2016" name="New Phytol.">
        <title>Revisiting the phosphatidylethanolamine-binding protein (PEBP) gene family reveals cryptic FLOWERING LOCUS T gene homologs in gymnosperms and sheds new light on functional evolution.</title>
        <authorList>
            <person name="Liu Y.Y."/>
            <person name="Yang K.Z."/>
            <person name="Wei X.X."/>
            <person name="Wang X.Q."/>
        </authorList>
    </citation>
    <scope>NUCLEOTIDE SEQUENCE</scope>
    <source>
        <strain evidence="2">2</strain>
    </source>
</reference>